<dbReference type="Pfam" id="PF05866">
    <property type="entry name" value="RusA"/>
    <property type="match status" value="1"/>
</dbReference>
<dbReference type="SUPFAM" id="SSF103084">
    <property type="entry name" value="Holliday junction resolvase RusA"/>
    <property type="match status" value="1"/>
</dbReference>
<keyword evidence="2" id="KW-1185">Reference proteome</keyword>
<dbReference type="Proteomes" id="UP000648182">
    <property type="component" value="Unassembled WGS sequence"/>
</dbReference>
<dbReference type="EMBL" id="JACSPV010000019">
    <property type="protein sequence ID" value="MBD8005838.1"/>
    <property type="molecule type" value="Genomic_DNA"/>
</dbReference>
<accession>A0ABR8VMB2</accession>
<comment type="caution">
    <text evidence="1">The sequence shown here is derived from an EMBL/GenBank/DDBJ whole genome shotgun (WGS) entry which is preliminary data.</text>
</comment>
<protein>
    <submittedName>
        <fullName evidence="1">RusA family crossover junction endodeoxyribonuclease</fullName>
    </submittedName>
</protein>
<dbReference type="Gene3D" id="3.30.1330.70">
    <property type="entry name" value="Holliday junction resolvase RusA"/>
    <property type="match status" value="1"/>
</dbReference>
<gene>
    <name evidence="1" type="ORF">H9631_12185</name>
</gene>
<evidence type="ECO:0000313" key="2">
    <source>
        <dbReference type="Proteomes" id="UP000648182"/>
    </source>
</evidence>
<dbReference type="InterPro" id="IPR008822">
    <property type="entry name" value="Endonuclease_RusA-like"/>
</dbReference>
<sequence length="130" mass="14988">MTEFFMAMIPPTTTHQQKQVTVRNGKPVFYEPEDLKAARAKLMAHLSQHVPDKKYTGPVRLIAKWCFPITENKKDGQYKDTKPDNGNMNKLLEDCLEDLGFYKNDAQIASLIVEKFWAKIPGIYIKIEEV</sequence>
<proteinExistence type="predicted"/>
<dbReference type="InterPro" id="IPR036614">
    <property type="entry name" value="RusA-like_sf"/>
</dbReference>
<organism evidence="1 2">
    <name type="scientific">Bacillus norwichensis</name>
    <dbReference type="NCBI Taxonomy" id="2762217"/>
    <lineage>
        <taxon>Bacteria</taxon>
        <taxon>Bacillati</taxon>
        <taxon>Bacillota</taxon>
        <taxon>Bacilli</taxon>
        <taxon>Bacillales</taxon>
        <taxon>Bacillaceae</taxon>
        <taxon>Bacillus</taxon>
    </lineage>
</organism>
<evidence type="ECO:0000313" key="1">
    <source>
        <dbReference type="EMBL" id="MBD8005838.1"/>
    </source>
</evidence>
<dbReference type="RefSeq" id="WP_191813139.1">
    <property type="nucleotide sequence ID" value="NZ_JACSPV010000019.1"/>
</dbReference>
<reference evidence="1 2" key="1">
    <citation type="submission" date="2020-08" db="EMBL/GenBank/DDBJ databases">
        <title>A Genomic Blueprint of the Chicken Gut Microbiome.</title>
        <authorList>
            <person name="Gilroy R."/>
            <person name="Ravi A."/>
            <person name="Getino M."/>
            <person name="Pursley I."/>
            <person name="Horton D.L."/>
            <person name="Alikhan N.-F."/>
            <person name="Baker D."/>
            <person name="Gharbi K."/>
            <person name="Hall N."/>
            <person name="Watson M."/>
            <person name="Adriaenssens E.M."/>
            <person name="Foster-Nyarko E."/>
            <person name="Jarju S."/>
            <person name="Secka A."/>
            <person name="Antonio M."/>
            <person name="Oren A."/>
            <person name="Chaudhuri R."/>
            <person name="La Ragione R.M."/>
            <person name="Hildebrand F."/>
            <person name="Pallen M.J."/>
        </authorList>
    </citation>
    <scope>NUCLEOTIDE SEQUENCE [LARGE SCALE GENOMIC DNA]</scope>
    <source>
        <strain evidence="1 2">Sa1BUA2</strain>
    </source>
</reference>
<name>A0ABR8VMB2_9BACI</name>